<feature type="coiled-coil region" evidence="1">
    <location>
        <begin position="403"/>
        <end position="602"/>
    </location>
</feature>
<dbReference type="PANTHER" id="PTHR35347">
    <property type="entry name" value="COILED-COIL DOMAIN-CONTAINING PROTEIN 175"/>
    <property type="match status" value="1"/>
</dbReference>
<evidence type="ECO:0000313" key="3">
    <source>
        <dbReference type="Proteomes" id="UP000472263"/>
    </source>
</evidence>
<dbReference type="InterPro" id="IPR038834">
    <property type="entry name" value="CCDC175"/>
</dbReference>
<dbReference type="GeneTree" id="ENSGT00940000167646"/>
<evidence type="ECO:0000256" key="1">
    <source>
        <dbReference type="SAM" id="Coils"/>
    </source>
</evidence>
<proteinExistence type="predicted"/>
<accession>A0A667WK04</accession>
<keyword evidence="3" id="KW-1185">Reference proteome</keyword>
<organism evidence="2 3">
    <name type="scientific">Myripristis murdjan</name>
    <name type="common">pinecone soldierfish</name>
    <dbReference type="NCBI Taxonomy" id="586833"/>
    <lineage>
        <taxon>Eukaryota</taxon>
        <taxon>Metazoa</taxon>
        <taxon>Chordata</taxon>
        <taxon>Craniata</taxon>
        <taxon>Vertebrata</taxon>
        <taxon>Euteleostomi</taxon>
        <taxon>Actinopterygii</taxon>
        <taxon>Neopterygii</taxon>
        <taxon>Teleostei</taxon>
        <taxon>Neoteleostei</taxon>
        <taxon>Acanthomorphata</taxon>
        <taxon>Holocentriformes</taxon>
        <taxon>Holocentridae</taxon>
        <taxon>Myripristis</taxon>
    </lineage>
</organism>
<keyword evidence="1" id="KW-0175">Coiled coil</keyword>
<dbReference type="AlphaFoldDB" id="A0A667WK04"/>
<dbReference type="PANTHER" id="PTHR35347:SF1">
    <property type="entry name" value="COILED-COIL DOMAIN-CONTAINING PROTEIN 175"/>
    <property type="match status" value="1"/>
</dbReference>
<dbReference type="Proteomes" id="UP000472263">
    <property type="component" value="Chromosome 1"/>
</dbReference>
<protein>
    <submittedName>
        <fullName evidence="2">Uncharacterized protein</fullName>
    </submittedName>
</protein>
<evidence type="ECO:0000313" key="2">
    <source>
        <dbReference type="Ensembl" id="ENSMMDP00005001943.1"/>
    </source>
</evidence>
<dbReference type="Ensembl" id="ENSMMDT00005001977.1">
    <property type="protein sequence ID" value="ENSMMDP00005001943.1"/>
    <property type="gene ID" value="ENSMMDG00005001036.1"/>
</dbReference>
<name>A0A667WK04_9TELE</name>
<reference evidence="2" key="2">
    <citation type="submission" date="2025-08" db="UniProtKB">
        <authorList>
            <consortium name="Ensembl"/>
        </authorList>
    </citation>
    <scope>IDENTIFICATION</scope>
</reference>
<feature type="coiled-coil region" evidence="1">
    <location>
        <begin position="217"/>
        <end position="300"/>
    </location>
</feature>
<dbReference type="InParanoid" id="A0A667WK04"/>
<reference evidence="2" key="1">
    <citation type="submission" date="2019-06" db="EMBL/GenBank/DDBJ databases">
        <authorList>
            <consortium name="Wellcome Sanger Institute Data Sharing"/>
        </authorList>
    </citation>
    <scope>NUCLEOTIDE SEQUENCE [LARGE SCALE GENOMIC DNA]</scope>
</reference>
<reference evidence="2" key="3">
    <citation type="submission" date="2025-09" db="UniProtKB">
        <authorList>
            <consortium name="Ensembl"/>
        </authorList>
    </citation>
    <scope>IDENTIFICATION</scope>
</reference>
<sequence>MYSHSVPIVGKLSKCRNTLNSSGAAVTGVRLLSDLFLCSPYVIVAAVTELEAIRRAVHEQLEVETIKNSNLRHQLHGMREKISREIMADVAAARERNAKEIEQLHNDINTVSQQQEAMVERQKVLLRQNAELCAEREQCKTEHENNTVTLSCHISQMSGLKVQLNQTLKDEEDLKTCIAAVKDNKVTLQHKMIQEMEALTVTNDGLVKEVQQTVKKIHQQRRDNAKNKRELDRVNDEIRDKNIRLSQLACRIAQLEKSITGLAASQHQCEKQLEEHKEMLKELAQQRETLEKQPHELNETFDDATQHLKELIATVDCEMEEGRAMGSILQDSLAEVLEQFTAQQRIENGVKAENLGISRRLEQSQLRLEMRIKSHNEISEMDEQITQLQEISVIEEDLFQKNRNGLQGQLEIERENISQFEEKKKQLSQDLDKAKKEQEEHVAQVTADIDNMRRRYQELERERVSLQQHQGVSGKIDSLMRLTSQAELDYKEMERTYQQEMQQIISETEHVTECSEEKEREVQEKEEALRNVEVRFDKEQSTHQRLEKLISKLRSQRDQLEMSIQELKENTCSLLQPKEEMKAQLEALRAQYLNQLDSQASELGSVERSIYNTEVKLEQVSMENSRLHLRIALMKDDVAMARKDRYLQEIHCFREEIGSLYEGLEEAWREDLRLTKERQGNDQTLLESMDSLLKCQQTRRLQLENISTHLNQQLSCISKLLDRQINLSVK</sequence>
<dbReference type="FunCoup" id="A0A667WK04">
    <property type="interactions" value="6"/>
</dbReference>